<sequence>IELLKELLDLLQDMVVMLLSLLEADRPEEEEED</sequence>
<name>A0A2J8JB54_PANTR</name>
<feature type="non-terminal residue" evidence="1">
    <location>
        <position position="33"/>
    </location>
</feature>
<protein>
    <submittedName>
        <fullName evidence="1">RYR3 isoform 21</fullName>
    </submittedName>
</protein>
<organism evidence="1 2">
    <name type="scientific">Pan troglodytes</name>
    <name type="common">Chimpanzee</name>
    <dbReference type="NCBI Taxonomy" id="9598"/>
    <lineage>
        <taxon>Eukaryota</taxon>
        <taxon>Metazoa</taxon>
        <taxon>Chordata</taxon>
        <taxon>Craniata</taxon>
        <taxon>Vertebrata</taxon>
        <taxon>Euteleostomi</taxon>
        <taxon>Mammalia</taxon>
        <taxon>Eutheria</taxon>
        <taxon>Euarchontoglires</taxon>
        <taxon>Primates</taxon>
        <taxon>Haplorrhini</taxon>
        <taxon>Catarrhini</taxon>
        <taxon>Hominidae</taxon>
        <taxon>Pan</taxon>
    </lineage>
</organism>
<proteinExistence type="predicted"/>
<dbReference type="AlphaFoldDB" id="A0A2J8JB54"/>
<feature type="non-terminal residue" evidence="1">
    <location>
        <position position="1"/>
    </location>
</feature>
<evidence type="ECO:0000313" key="1">
    <source>
        <dbReference type="EMBL" id="PNI19999.1"/>
    </source>
</evidence>
<dbReference type="Proteomes" id="UP000236370">
    <property type="component" value="Unassembled WGS sequence"/>
</dbReference>
<accession>A0A2J8JB54</accession>
<reference evidence="1 2" key="1">
    <citation type="submission" date="2017-12" db="EMBL/GenBank/DDBJ databases">
        <title>High-resolution comparative analysis of great ape genomes.</title>
        <authorList>
            <person name="Pollen A."/>
            <person name="Hastie A."/>
            <person name="Hormozdiari F."/>
            <person name="Dougherty M."/>
            <person name="Liu R."/>
            <person name="Chaisson M."/>
            <person name="Hoppe E."/>
            <person name="Hill C."/>
            <person name="Pang A."/>
            <person name="Hillier L."/>
            <person name="Baker C."/>
            <person name="Armstrong J."/>
            <person name="Shendure J."/>
            <person name="Paten B."/>
            <person name="Wilson R."/>
            <person name="Chao H."/>
            <person name="Schneider V."/>
            <person name="Ventura M."/>
            <person name="Kronenberg Z."/>
            <person name="Murali S."/>
            <person name="Gordon D."/>
            <person name="Cantsilieris S."/>
            <person name="Munson K."/>
            <person name="Nelson B."/>
            <person name="Raja A."/>
            <person name="Underwood J."/>
            <person name="Diekhans M."/>
            <person name="Fiddes I."/>
            <person name="Haussler D."/>
            <person name="Eichler E."/>
        </authorList>
    </citation>
    <scope>NUCLEOTIDE SEQUENCE [LARGE SCALE GENOMIC DNA]</scope>
    <source>
        <strain evidence="1">Yerkes chimp pedigree #C0471</strain>
    </source>
</reference>
<gene>
    <name evidence="1" type="ORF">CK820_G0049126</name>
</gene>
<evidence type="ECO:0000313" key="2">
    <source>
        <dbReference type="Proteomes" id="UP000236370"/>
    </source>
</evidence>
<dbReference type="EMBL" id="NBAG03000487">
    <property type="protein sequence ID" value="PNI19999.1"/>
    <property type="molecule type" value="Genomic_DNA"/>
</dbReference>
<comment type="caution">
    <text evidence="1">The sequence shown here is derived from an EMBL/GenBank/DDBJ whole genome shotgun (WGS) entry which is preliminary data.</text>
</comment>